<evidence type="ECO:0008006" key="6">
    <source>
        <dbReference type="Google" id="ProtNLM"/>
    </source>
</evidence>
<dbReference type="SUPFAM" id="SSF47336">
    <property type="entry name" value="ACP-like"/>
    <property type="match status" value="1"/>
</dbReference>
<feature type="domain" description="AMP-binding enzyme C-terminal" evidence="2">
    <location>
        <begin position="180"/>
        <end position="258"/>
    </location>
</feature>
<feature type="domain" description="Pyrrolo-quinoline quinone repeat" evidence="3">
    <location>
        <begin position="450"/>
        <end position="803"/>
    </location>
</feature>
<dbReference type="InterPro" id="IPR045851">
    <property type="entry name" value="AMP-bd_C_sf"/>
</dbReference>
<dbReference type="Gene3D" id="3.30.300.30">
    <property type="match status" value="1"/>
</dbReference>
<dbReference type="InterPro" id="IPR015943">
    <property type="entry name" value="WD40/YVTN_repeat-like_dom_sf"/>
</dbReference>
<accession>A0A7J7M159</accession>
<evidence type="ECO:0000259" key="2">
    <source>
        <dbReference type="Pfam" id="PF13193"/>
    </source>
</evidence>
<dbReference type="Proteomes" id="UP000541444">
    <property type="component" value="Unassembled WGS sequence"/>
</dbReference>
<organism evidence="4 5">
    <name type="scientific">Kingdonia uniflora</name>
    <dbReference type="NCBI Taxonomy" id="39325"/>
    <lineage>
        <taxon>Eukaryota</taxon>
        <taxon>Viridiplantae</taxon>
        <taxon>Streptophyta</taxon>
        <taxon>Embryophyta</taxon>
        <taxon>Tracheophyta</taxon>
        <taxon>Spermatophyta</taxon>
        <taxon>Magnoliopsida</taxon>
        <taxon>Ranunculales</taxon>
        <taxon>Circaeasteraceae</taxon>
        <taxon>Kingdonia</taxon>
    </lineage>
</organism>
<keyword evidence="5" id="KW-1185">Reference proteome</keyword>
<dbReference type="InterPro" id="IPR042099">
    <property type="entry name" value="ANL_N_sf"/>
</dbReference>
<proteinExistence type="predicted"/>
<dbReference type="PANTHER" id="PTHR44394">
    <property type="entry name" value="BETA-ALANINE-ACTIVATING ENZYME"/>
    <property type="match status" value="1"/>
</dbReference>
<dbReference type="SUPFAM" id="SSF56801">
    <property type="entry name" value="Acetyl-CoA synthetase-like"/>
    <property type="match status" value="1"/>
</dbReference>
<dbReference type="GO" id="GO:0043041">
    <property type="term" value="P:amino acid activation for nonribosomal peptide biosynthetic process"/>
    <property type="evidence" value="ECO:0007669"/>
    <property type="project" value="TreeGrafter"/>
</dbReference>
<dbReference type="Pfam" id="PF13570">
    <property type="entry name" value="Beta-prop_ACSF4"/>
    <property type="match status" value="1"/>
</dbReference>
<name>A0A7J7M159_9MAGN</name>
<evidence type="ECO:0000259" key="1">
    <source>
        <dbReference type="Pfam" id="PF00501"/>
    </source>
</evidence>
<dbReference type="InterPro" id="IPR052091">
    <property type="entry name" value="Beta-ala_Activ/Resist"/>
</dbReference>
<gene>
    <name evidence="4" type="ORF">GIB67_042578</name>
</gene>
<dbReference type="InterPro" id="IPR000873">
    <property type="entry name" value="AMP-dep_synth/lig_dom"/>
</dbReference>
<dbReference type="InterPro" id="IPR036736">
    <property type="entry name" value="ACP-like_sf"/>
</dbReference>
<dbReference type="InterPro" id="IPR018391">
    <property type="entry name" value="PQQ_b-propeller_rpt"/>
</dbReference>
<evidence type="ECO:0000313" key="4">
    <source>
        <dbReference type="EMBL" id="KAF6148619.1"/>
    </source>
</evidence>
<sequence>MRELLPSMQRQYNNHGWRSLQVLVISGEVLPISLWDMLHKLLPDTSILNLYGSTEVSGDCTYFNCKNLPAIMKTNVLTSVPIGVPISNCNVVLLGEPNELDEGEIYVSGLCISNGYFLDPTSTSFDYIKLSQDSGLCKNGPELYFRTGDFAKRLHTGELVFLGRKDRTMKINGQRVSFEEIENALRAHHDVLDVAVVSQKGQGEPAYLRAYMVLNSEDEIYENLSSSMKRWLVKKLPPAMLPHCYSVIKSLPTSTTGKIDYALLSRPDFDLKPVQYKSRISQCSRGCLQALQEVFREALMVKEVAAEDDFFVMGGNSITAAQVAYKLGINMELLYVFSSPSKLLNALLDNDHSHKHERAIESLCADDSLVARKYLKVDSAFYHNLDTTTSKDINPWTSGFSLSVTCSFCRCNKVRIVGEHELTDVRDACWSVNTPRNRKGYMCELWKVNLRSCVDGSPLVVLKDGGVYLFIGSHSHTFLSVDGRSGFTLWEVRLDGRIECSAAIINDFSQVVVGCYKGKIYFLDFMTGNISWTFQTGGEVKSQPVIDECRNLIWCGSYDHNLYALDYINHNCVYSIACGGSIYGSPSIDKVRNILYVASTRGLVTALSIEALPFSSKWVYELGAPVFGSLSVNYINGNVICCLVDGHVIVLSLSGSIVWKAITDGPIFAGSCISYALPSQVIICSRNGSVYSFELEGGELMWEYNIGSPITSSAYVDENMQLISDPSHPSDRLVCICSSSGRIYLLQINVNALIEKHETAMDPFGSIVQEFAKMDLPGDIFSSPVMIGGRIFVGCRDDYVHCIGVGINISAEK</sequence>
<dbReference type="OrthoDB" id="408177at2759"/>
<dbReference type="SUPFAM" id="SSF50998">
    <property type="entry name" value="Quinoprotein alcohol dehydrogenase-like"/>
    <property type="match status" value="1"/>
</dbReference>
<dbReference type="FunFam" id="2.130.10.10:FF:000883">
    <property type="entry name" value="Putative acyl-activating enzyme 19"/>
    <property type="match status" value="1"/>
</dbReference>
<dbReference type="SMART" id="SM00564">
    <property type="entry name" value="PQQ"/>
    <property type="match status" value="4"/>
</dbReference>
<evidence type="ECO:0000259" key="3">
    <source>
        <dbReference type="Pfam" id="PF13570"/>
    </source>
</evidence>
<dbReference type="Pfam" id="PF13193">
    <property type="entry name" value="AMP-binding_C"/>
    <property type="match status" value="1"/>
</dbReference>
<dbReference type="InterPro" id="IPR011047">
    <property type="entry name" value="Quinoprotein_ADH-like_sf"/>
</dbReference>
<dbReference type="EMBL" id="JACGCM010001844">
    <property type="protein sequence ID" value="KAF6148619.1"/>
    <property type="molecule type" value="Genomic_DNA"/>
</dbReference>
<dbReference type="AlphaFoldDB" id="A0A7J7M159"/>
<comment type="caution">
    <text evidence="4">The sequence shown here is derived from an EMBL/GenBank/DDBJ whole genome shotgun (WGS) entry which is preliminary data.</text>
</comment>
<feature type="domain" description="AMP-dependent synthetase/ligase" evidence="1">
    <location>
        <begin position="11"/>
        <end position="117"/>
    </location>
</feature>
<protein>
    <recommendedName>
        <fullName evidence="6">Acyl-activating enzyme 19</fullName>
    </recommendedName>
</protein>
<dbReference type="Gene3D" id="1.10.1200.10">
    <property type="entry name" value="ACP-like"/>
    <property type="match status" value="1"/>
</dbReference>
<evidence type="ECO:0000313" key="5">
    <source>
        <dbReference type="Proteomes" id="UP000541444"/>
    </source>
</evidence>
<dbReference type="Gene3D" id="3.40.50.12780">
    <property type="entry name" value="N-terminal domain of ligase-like"/>
    <property type="match status" value="1"/>
</dbReference>
<dbReference type="InterPro" id="IPR002372">
    <property type="entry name" value="PQQ_rpt_dom"/>
</dbReference>
<dbReference type="Gene3D" id="2.130.10.10">
    <property type="entry name" value="YVTN repeat-like/Quinoprotein amine dehydrogenase"/>
    <property type="match status" value="2"/>
</dbReference>
<reference evidence="4 5" key="1">
    <citation type="journal article" date="2020" name="IScience">
        <title>Genome Sequencing of the Endangered Kingdonia uniflora (Circaeasteraceae, Ranunculales) Reveals Potential Mechanisms of Evolutionary Specialization.</title>
        <authorList>
            <person name="Sun Y."/>
            <person name="Deng T."/>
            <person name="Zhang A."/>
            <person name="Moore M.J."/>
            <person name="Landis J.B."/>
            <person name="Lin N."/>
            <person name="Zhang H."/>
            <person name="Zhang X."/>
            <person name="Huang J."/>
            <person name="Zhang X."/>
            <person name="Sun H."/>
            <person name="Wang H."/>
        </authorList>
    </citation>
    <scope>NUCLEOTIDE SEQUENCE [LARGE SCALE GENOMIC DNA]</scope>
    <source>
        <strain evidence="4">TB1705</strain>
        <tissue evidence="4">Leaf</tissue>
    </source>
</reference>
<dbReference type="PANTHER" id="PTHR44394:SF1">
    <property type="entry name" value="BETA-ALANINE-ACTIVATING ENZYME"/>
    <property type="match status" value="1"/>
</dbReference>
<dbReference type="Pfam" id="PF00501">
    <property type="entry name" value="AMP-binding"/>
    <property type="match status" value="1"/>
</dbReference>
<dbReference type="InterPro" id="IPR025110">
    <property type="entry name" value="AMP-bd_C"/>
</dbReference>